<evidence type="ECO:0000256" key="2">
    <source>
        <dbReference type="ARBA" id="ARBA00004429"/>
    </source>
</evidence>
<evidence type="ECO:0000259" key="20">
    <source>
        <dbReference type="PROSITE" id="PS50113"/>
    </source>
</evidence>
<dbReference type="Pfam" id="PF00512">
    <property type="entry name" value="HisKA"/>
    <property type="match status" value="1"/>
</dbReference>
<dbReference type="Pfam" id="PF13426">
    <property type="entry name" value="PAS_9"/>
    <property type="match status" value="1"/>
</dbReference>
<dbReference type="SMART" id="SM00091">
    <property type="entry name" value="PAS"/>
    <property type="match status" value="2"/>
</dbReference>
<evidence type="ECO:0000256" key="5">
    <source>
        <dbReference type="ARBA" id="ARBA00022519"/>
    </source>
</evidence>
<dbReference type="Pfam" id="PF08448">
    <property type="entry name" value="PAS_4"/>
    <property type="match status" value="1"/>
</dbReference>
<keyword evidence="9" id="KW-0547">Nucleotide-binding</keyword>
<dbReference type="SUPFAM" id="SSF55874">
    <property type="entry name" value="ATPase domain of HSP90 chaperone/DNA topoisomerase II/histidine kinase"/>
    <property type="match status" value="1"/>
</dbReference>
<dbReference type="Pfam" id="PF02518">
    <property type="entry name" value="HATPase_c"/>
    <property type="match status" value="1"/>
</dbReference>
<evidence type="ECO:0000259" key="18">
    <source>
        <dbReference type="PROSITE" id="PS50109"/>
    </source>
</evidence>
<dbReference type="EC" id="2.7.13.3" evidence="3"/>
<dbReference type="GO" id="GO:0042802">
    <property type="term" value="F:identical protein binding"/>
    <property type="evidence" value="ECO:0007669"/>
    <property type="project" value="UniProtKB-ARBA"/>
</dbReference>
<dbReference type="RefSeq" id="WP_150997463.1">
    <property type="nucleotide sequence ID" value="NZ_BPQY01000069.1"/>
</dbReference>
<dbReference type="InterPro" id="IPR003661">
    <property type="entry name" value="HisK_dim/P_dom"/>
</dbReference>
<dbReference type="PANTHER" id="PTHR43065:SF10">
    <property type="entry name" value="PEROXIDE STRESS-ACTIVATED HISTIDINE KINASE MAK3"/>
    <property type="match status" value="1"/>
</dbReference>
<evidence type="ECO:0000256" key="9">
    <source>
        <dbReference type="ARBA" id="ARBA00022741"/>
    </source>
</evidence>
<evidence type="ECO:0000256" key="4">
    <source>
        <dbReference type="ARBA" id="ARBA00022475"/>
    </source>
</evidence>
<keyword evidence="14 17" id="KW-0472">Membrane</keyword>
<comment type="caution">
    <text evidence="21">The sequence shown here is derived from an EMBL/GenBank/DDBJ whole genome shotgun (WGS) entry which is preliminary data.</text>
</comment>
<organism evidence="21 22">
    <name type="scientific">Methylobacterium soli</name>
    <dbReference type="NCBI Taxonomy" id="553447"/>
    <lineage>
        <taxon>Bacteria</taxon>
        <taxon>Pseudomonadati</taxon>
        <taxon>Pseudomonadota</taxon>
        <taxon>Alphaproteobacteria</taxon>
        <taxon>Hyphomicrobiales</taxon>
        <taxon>Methylobacteriaceae</taxon>
        <taxon>Methylobacterium</taxon>
    </lineage>
</organism>
<feature type="domain" description="Histidine kinase" evidence="18">
    <location>
        <begin position="423"/>
        <end position="638"/>
    </location>
</feature>
<evidence type="ECO:0000256" key="1">
    <source>
        <dbReference type="ARBA" id="ARBA00000085"/>
    </source>
</evidence>
<dbReference type="PROSITE" id="PS50112">
    <property type="entry name" value="PAS"/>
    <property type="match status" value="1"/>
</dbReference>
<dbReference type="SMART" id="SM00388">
    <property type="entry name" value="HisKA"/>
    <property type="match status" value="1"/>
</dbReference>
<dbReference type="InterPro" id="IPR003594">
    <property type="entry name" value="HATPase_dom"/>
</dbReference>
<dbReference type="InterPro" id="IPR000014">
    <property type="entry name" value="PAS"/>
</dbReference>
<dbReference type="InterPro" id="IPR013656">
    <property type="entry name" value="PAS_4"/>
</dbReference>
<dbReference type="GO" id="GO:0005524">
    <property type="term" value="F:ATP binding"/>
    <property type="evidence" value="ECO:0007669"/>
    <property type="project" value="UniProtKB-KW"/>
</dbReference>
<proteinExistence type="predicted"/>
<evidence type="ECO:0000256" key="3">
    <source>
        <dbReference type="ARBA" id="ARBA00012438"/>
    </source>
</evidence>
<evidence type="ECO:0000313" key="22">
    <source>
        <dbReference type="Proteomes" id="UP000474159"/>
    </source>
</evidence>
<dbReference type="FunFam" id="1.10.287.130:FF:000049">
    <property type="entry name" value="C4-dicarboxylate transport sensor protein DctB"/>
    <property type="match status" value="1"/>
</dbReference>
<dbReference type="Gene3D" id="3.30.450.20">
    <property type="entry name" value="PAS domain"/>
    <property type="match status" value="2"/>
</dbReference>
<dbReference type="SMART" id="SM00086">
    <property type="entry name" value="PAC"/>
    <property type="match status" value="2"/>
</dbReference>
<dbReference type="SMART" id="SM00387">
    <property type="entry name" value="HATPase_c"/>
    <property type="match status" value="1"/>
</dbReference>
<dbReference type="EMBL" id="VZZK01000003">
    <property type="protein sequence ID" value="KAB1080862.1"/>
    <property type="molecule type" value="Genomic_DNA"/>
</dbReference>
<evidence type="ECO:0000256" key="8">
    <source>
        <dbReference type="ARBA" id="ARBA00022692"/>
    </source>
</evidence>
<dbReference type="CDD" id="cd00130">
    <property type="entry name" value="PAS"/>
    <property type="match status" value="2"/>
</dbReference>
<dbReference type="InterPro" id="IPR035965">
    <property type="entry name" value="PAS-like_dom_sf"/>
</dbReference>
<dbReference type="Proteomes" id="UP000474159">
    <property type="component" value="Unassembled WGS sequence"/>
</dbReference>
<evidence type="ECO:0000256" key="15">
    <source>
        <dbReference type="ARBA" id="ARBA00059004"/>
    </source>
</evidence>
<dbReference type="CDD" id="cd00082">
    <property type="entry name" value="HisKA"/>
    <property type="match status" value="1"/>
</dbReference>
<dbReference type="InterPro" id="IPR005467">
    <property type="entry name" value="His_kinase_dom"/>
</dbReference>
<dbReference type="InterPro" id="IPR004358">
    <property type="entry name" value="Sig_transdc_His_kin-like_C"/>
</dbReference>
<accession>A0A6L3T2A4</accession>
<keyword evidence="13" id="KW-0902">Two-component regulatory system</keyword>
<evidence type="ECO:0000256" key="14">
    <source>
        <dbReference type="ARBA" id="ARBA00023136"/>
    </source>
</evidence>
<dbReference type="GO" id="GO:0000155">
    <property type="term" value="F:phosphorelay sensor kinase activity"/>
    <property type="evidence" value="ECO:0007669"/>
    <property type="project" value="InterPro"/>
</dbReference>
<evidence type="ECO:0000256" key="13">
    <source>
        <dbReference type="ARBA" id="ARBA00023012"/>
    </source>
</evidence>
<keyword evidence="11" id="KW-0067">ATP-binding</keyword>
<feature type="transmembrane region" description="Helical" evidence="17">
    <location>
        <begin position="43"/>
        <end position="59"/>
    </location>
</feature>
<dbReference type="PANTHER" id="PTHR43065">
    <property type="entry name" value="SENSOR HISTIDINE KINASE"/>
    <property type="match status" value="1"/>
</dbReference>
<evidence type="ECO:0000256" key="16">
    <source>
        <dbReference type="ARBA" id="ARBA00073143"/>
    </source>
</evidence>
<keyword evidence="5" id="KW-0997">Cell inner membrane</keyword>
<dbReference type="InterPro" id="IPR001610">
    <property type="entry name" value="PAC"/>
</dbReference>
<dbReference type="Gene3D" id="3.30.565.10">
    <property type="entry name" value="Histidine kinase-like ATPase, C-terminal domain"/>
    <property type="match status" value="1"/>
</dbReference>
<protein>
    <recommendedName>
        <fullName evidence="16">C4-dicarboxylate transport sensor protein DctB</fullName>
        <ecNumber evidence="3">2.7.13.3</ecNumber>
    </recommendedName>
</protein>
<dbReference type="FunFam" id="3.30.565.10:FF:000042">
    <property type="entry name" value="Two-component sensor histidine kinase KdpD"/>
    <property type="match status" value="1"/>
</dbReference>
<feature type="transmembrane region" description="Helical" evidence="17">
    <location>
        <begin position="66"/>
        <end position="83"/>
    </location>
</feature>
<gene>
    <name evidence="21" type="ORF">F6X53_03980</name>
</gene>
<feature type="domain" description="PAC" evidence="20">
    <location>
        <begin position="189"/>
        <end position="244"/>
    </location>
</feature>
<keyword evidence="8 17" id="KW-0812">Transmembrane</keyword>
<evidence type="ECO:0000256" key="6">
    <source>
        <dbReference type="ARBA" id="ARBA00022553"/>
    </source>
</evidence>
<evidence type="ECO:0000256" key="10">
    <source>
        <dbReference type="ARBA" id="ARBA00022777"/>
    </source>
</evidence>
<dbReference type="PROSITE" id="PS50113">
    <property type="entry name" value="PAC"/>
    <property type="match status" value="2"/>
</dbReference>
<reference evidence="21 22" key="1">
    <citation type="submission" date="2019-09" db="EMBL/GenBank/DDBJ databases">
        <title>YIM 48816 draft genome.</title>
        <authorList>
            <person name="Jiang L."/>
        </authorList>
    </citation>
    <scope>NUCLEOTIDE SEQUENCE [LARGE SCALE GENOMIC DNA]</scope>
    <source>
        <strain evidence="21 22">YIM 48816</strain>
    </source>
</reference>
<dbReference type="InterPro" id="IPR000700">
    <property type="entry name" value="PAS-assoc_C"/>
</dbReference>
<dbReference type="NCBIfam" id="TIGR00229">
    <property type="entry name" value="sensory_box"/>
    <property type="match status" value="1"/>
</dbReference>
<dbReference type="PROSITE" id="PS50109">
    <property type="entry name" value="HIS_KIN"/>
    <property type="match status" value="1"/>
</dbReference>
<dbReference type="Gene3D" id="1.10.287.130">
    <property type="match status" value="1"/>
</dbReference>
<keyword evidence="22" id="KW-1185">Reference proteome</keyword>
<feature type="domain" description="PAC" evidence="20">
    <location>
        <begin position="351"/>
        <end position="403"/>
    </location>
</feature>
<sequence length="642" mass="69574">MATSVAREIHFGPGAPPTGRIPLGLAAGLLALAIFVVDTLTPLEGAVAVLYVVVVLLAAKISRRDLMLASAASVVLTAAAYLMSHGWHHVGSPTIRAAVSLAATGIVTFLSLQNQQASEKLLAQAQLLDLSHDMIFVRDPAGPITFWSRGAEECYGWTGSEAIGRRADDLLRTRYPSDRTGIEAELLCRGWWVGVVRQRTKSGFEIVVESRWAIQRDERGRPSGVLETHRDVTEREASHAALTQSERRYRRMFDASRAGLQQQDWSQVRSELRKLERSGVQDLASHLAHGTEFLERAKALVRIVDVNPAMLAITGAGSVPTFLGSLKDILSETDQTFAESVLAFARGDRFFEGETEVRTVDGRRVPVLFGLTFPGEEEGSDGEVLVFVVDVTERDKAQNALLAAQADLARAARVATLGELTASIAHEVNQPLAAIVTSGEAALRWLRRDVPDLGEVSSALTRTIDEGKRASAIVTRIRTFLAKGQLSRDRLNPAEVIEDAVLLVEHELAKNGVTVHMQIDADLPEVLADRVQFQQVLVNLMVNGAQAMASIPGSRRLTLRAKREAADQVAFAVRDSGHGIADDRLARLFEPFFTTKNEGMGMGLAICRSTVEAHGGRLTVQSRPGEGATFAFTLPVAEGVSP</sequence>
<evidence type="ECO:0000256" key="12">
    <source>
        <dbReference type="ARBA" id="ARBA00022989"/>
    </source>
</evidence>
<dbReference type="InterPro" id="IPR036890">
    <property type="entry name" value="HATPase_C_sf"/>
</dbReference>
<evidence type="ECO:0000256" key="11">
    <source>
        <dbReference type="ARBA" id="ARBA00022840"/>
    </source>
</evidence>
<evidence type="ECO:0000256" key="7">
    <source>
        <dbReference type="ARBA" id="ARBA00022679"/>
    </source>
</evidence>
<comment type="catalytic activity">
    <reaction evidence="1">
        <text>ATP + protein L-histidine = ADP + protein N-phospho-L-histidine.</text>
        <dbReference type="EC" id="2.7.13.3"/>
    </reaction>
</comment>
<evidence type="ECO:0000259" key="19">
    <source>
        <dbReference type="PROSITE" id="PS50112"/>
    </source>
</evidence>
<dbReference type="GO" id="GO:0005886">
    <property type="term" value="C:plasma membrane"/>
    <property type="evidence" value="ECO:0007669"/>
    <property type="project" value="UniProtKB-SubCell"/>
</dbReference>
<comment type="subcellular location">
    <subcellularLocation>
        <location evidence="2">Cell inner membrane</location>
        <topology evidence="2">Multi-pass membrane protein</topology>
    </subcellularLocation>
</comment>
<name>A0A6L3T2A4_9HYPH</name>
<keyword evidence="7" id="KW-0808">Transferase</keyword>
<dbReference type="OrthoDB" id="9789238at2"/>
<keyword evidence="10" id="KW-0418">Kinase</keyword>
<dbReference type="AlphaFoldDB" id="A0A6L3T2A4"/>
<evidence type="ECO:0000313" key="21">
    <source>
        <dbReference type="EMBL" id="KAB1080862.1"/>
    </source>
</evidence>
<keyword evidence="12 17" id="KW-1133">Transmembrane helix</keyword>
<keyword evidence="4" id="KW-1003">Cell membrane</keyword>
<comment type="function">
    <text evidence="15">Member of the two-component regulatory system DctB/DctD involved in the transport of C4-dicarboxylates. DctB functions as a membrane-associated protein kinase that phosphorylates DctD in response to environmental signals.</text>
</comment>
<dbReference type="InterPro" id="IPR036097">
    <property type="entry name" value="HisK_dim/P_sf"/>
</dbReference>
<feature type="transmembrane region" description="Helical" evidence="17">
    <location>
        <begin position="21"/>
        <end position="37"/>
    </location>
</feature>
<feature type="domain" description="PAS" evidence="19">
    <location>
        <begin position="126"/>
        <end position="186"/>
    </location>
</feature>
<dbReference type="SUPFAM" id="SSF47384">
    <property type="entry name" value="Homodimeric domain of signal transducing histidine kinase"/>
    <property type="match status" value="1"/>
</dbReference>
<dbReference type="SUPFAM" id="SSF55785">
    <property type="entry name" value="PYP-like sensor domain (PAS domain)"/>
    <property type="match status" value="2"/>
</dbReference>
<dbReference type="PRINTS" id="PR00344">
    <property type="entry name" value="BCTRLSENSOR"/>
</dbReference>
<keyword evidence="6" id="KW-0597">Phosphoprotein</keyword>
<evidence type="ECO:0000256" key="17">
    <source>
        <dbReference type="SAM" id="Phobius"/>
    </source>
</evidence>